<dbReference type="InterPro" id="IPR009959">
    <property type="entry name" value="Cyclase_SnoaL-like"/>
</dbReference>
<dbReference type="SUPFAM" id="SSF54427">
    <property type="entry name" value="NTF2-like"/>
    <property type="match status" value="2"/>
</dbReference>
<proteinExistence type="predicted"/>
<dbReference type="Proteomes" id="UP000191004">
    <property type="component" value="Unassembled WGS sequence"/>
</dbReference>
<protein>
    <recommendedName>
        <fullName evidence="3">SnoaL-like domain-containing protein</fullName>
    </recommendedName>
</protein>
<evidence type="ECO:0008006" key="3">
    <source>
        <dbReference type="Google" id="ProtNLM"/>
    </source>
</evidence>
<evidence type="ECO:0000313" key="2">
    <source>
        <dbReference type="Proteomes" id="UP000191004"/>
    </source>
</evidence>
<dbReference type="Pfam" id="PF07366">
    <property type="entry name" value="SnoaL"/>
    <property type="match status" value="1"/>
</dbReference>
<comment type="caution">
    <text evidence="1">The sequence shown here is derived from an EMBL/GenBank/DDBJ whole genome shotgun (WGS) entry which is preliminary data.</text>
</comment>
<accession>A0A1T3CJ41</accession>
<dbReference type="Gene3D" id="3.10.450.50">
    <property type="match status" value="2"/>
</dbReference>
<organism evidence="1 2">
    <name type="scientific">Trichoderma guizhouense</name>
    <dbReference type="NCBI Taxonomy" id="1491466"/>
    <lineage>
        <taxon>Eukaryota</taxon>
        <taxon>Fungi</taxon>
        <taxon>Dikarya</taxon>
        <taxon>Ascomycota</taxon>
        <taxon>Pezizomycotina</taxon>
        <taxon>Sordariomycetes</taxon>
        <taxon>Hypocreomycetidae</taxon>
        <taxon>Hypocreales</taxon>
        <taxon>Hypocreaceae</taxon>
        <taxon>Trichoderma</taxon>
    </lineage>
</organism>
<gene>
    <name evidence="1" type="ORF">A0O28_0108170</name>
</gene>
<dbReference type="GO" id="GO:0030638">
    <property type="term" value="P:polyketide metabolic process"/>
    <property type="evidence" value="ECO:0007669"/>
    <property type="project" value="InterPro"/>
</dbReference>
<evidence type="ECO:0000313" key="1">
    <source>
        <dbReference type="EMBL" id="OPB41120.1"/>
    </source>
</evidence>
<reference evidence="1 2" key="1">
    <citation type="submission" date="2016-04" db="EMBL/GenBank/DDBJ databases">
        <title>Multiple horizontal gene transfer events from other fungi enriched the ability of the initially mycotrophic fungus Trichoderma (Ascomycota) to feed on dead plant biomass.</title>
        <authorList>
            <person name="Atanasova L."/>
            <person name="Chenthamara K."/>
            <person name="Zhang J."/>
            <person name="Grujic M."/>
            <person name="Henrissat B."/>
            <person name="Kuo A."/>
            <person name="Aertz A."/>
            <person name="Salamov A."/>
            <person name="Lipzen A."/>
            <person name="Labutti K."/>
            <person name="Barry K."/>
            <person name="Miao Y."/>
            <person name="Rahimi M.J."/>
            <person name="Shen Q."/>
            <person name="Grigoriev I.V."/>
            <person name="Kubicek C.P."/>
            <person name="Druzhinina I.S."/>
        </authorList>
    </citation>
    <scope>NUCLEOTIDE SEQUENCE [LARGE SCALE GENOMIC DNA]</scope>
    <source>
        <strain evidence="1 2">NJAU 4742</strain>
    </source>
</reference>
<keyword evidence="2" id="KW-1185">Reference proteome</keyword>
<dbReference type="OrthoDB" id="2830113at2759"/>
<dbReference type="InterPro" id="IPR032710">
    <property type="entry name" value="NTF2-like_dom_sf"/>
</dbReference>
<dbReference type="EMBL" id="LVVK01000016">
    <property type="protein sequence ID" value="OPB41120.1"/>
    <property type="molecule type" value="Genomic_DNA"/>
</dbReference>
<name>A0A1T3CJ41_9HYPO</name>
<sequence length="286" mass="32026">MSSAADDVVSLFRIHTEALAKQDWATITARLHPNLTRNHIALTAEQYVNQAKEGFKAIPDLEVTLDQAFADKSGTLVFGRLIVRGTLKQEFMGIKPSGRPFEFSELTIYEYRDGKAFRILTATDKESIKNQVESLPRTPFDTGYGYGLPEQTTGLKEKFTSVIEGITKGNVKETVLKYCALNVLFNGIQNITREEIIQQNLTIQDALTDLKVEFDGLVVDEDHQRVGSAYYVTGRVTKPFKDYLPGQIVQQYKYVIHFINEDGQLGAITSVVESEKAIDEGIEVAH</sequence>
<dbReference type="AlphaFoldDB" id="A0A1T3CJ41"/>